<accession>A0A0A1UP78</accession>
<dbReference type="HOGENOM" id="CLU_1434755_0_0_1"/>
<gene>
    <name evidence="2" type="ORF">X797_009701</name>
</gene>
<proteinExistence type="predicted"/>
<sequence>MKIPAATVIIIGSAAALPQAAPPPDLDTMTKESVICELYDTDPQNPGVENLSQVCNKHGGCSECTLAFARQGRPGIPLDVTCKFGPRSAGPSGVEFIDSAMETVCKQLNLDGEECRSYKHDCLYEASKAPSALFPQFYPNCIGRREKKNRNRQGNGSGYVSKGLCLQRINRWRVYVGRDVRALSLKAKG</sequence>
<protein>
    <submittedName>
        <fullName evidence="2">Uncharacterized protein</fullName>
    </submittedName>
</protein>
<keyword evidence="1" id="KW-0732">Signal</keyword>
<feature type="signal peptide" evidence="1">
    <location>
        <begin position="1"/>
        <end position="20"/>
    </location>
</feature>
<dbReference type="Proteomes" id="UP000030151">
    <property type="component" value="Unassembled WGS sequence"/>
</dbReference>
<dbReference type="EMBL" id="JELW01000039">
    <property type="protein sequence ID" value="EXU97248.1"/>
    <property type="molecule type" value="Genomic_DNA"/>
</dbReference>
<evidence type="ECO:0000313" key="3">
    <source>
        <dbReference type="Proteomes" id="UP000030151"/>
    </source>
</evidence>
<comment type="caution">
    <text evidence="2">The sequence shown here is derived from an EMBL/GenBank/DDBJ whole genome shotgun (WGS) entry which is preliminary data.</text>
</comment>
<evidence type="ECO:0000313" key="2">
    <source>
        <dbReference type="EMBL" id="EXU97248.1"/>
    </source>
</evidence>
<dbReference type="AlphaFoldDB" id="A0A0A1UP78"/>
<feature type="chain" id="PRO_5001981021" evidence="1">
    <location>
        <begin position="21"/>
        <end position="189"/>
    </location>
</feature>
<name>A0A0A1UP78_9HYPO</name>
<reference evidence="2 3" key="1">
    <citation type="submission" date="2014-02" db="EMBL/GenBank/DDBJ databases">
        <title>The genome sequence of the entomopathogenic fungus Metarhizium robertsii ARSEF 2575.</title>
        <authorList>
            <person name="Giuliano Garisto Donzelli B."/>
            <person name="Roe B.A."/>
            <person name="Macmil S.L."/>
            <person name="Krasnoff S.B."/>
            <person name="Gibson D.M."/>
        </authorList>
    </citation>
    <scope>NUCLEOTIDE SEQUENCE [LARGE SCALE GENOMIC DNA]</scope>
    <source>
        <strain evidence="2 3">ARSEF 2575</strain>
    </source>
</reference>
<evidence type="ECO:0000256" key="1">
    <source>
        <dbReference type="SAM" id="SignalP"/>
    </source>
</evidence>
<organism evidence="2 3">
    <name type="scientific">Metarhizium robertsii</name>
    <dbReference type="NCBI Taxonomy" id="568076"/>
    <lineage>
        <taxon>Eukaryota</taxon>
        <taxon>Fungi</taxon>
        <taxon>Dikarya</taxon>
        <taxon>Ascomycota</taxon>
        <taxon>Pezizomycotina</taxon>
        <taxon>Sordariomycetes</taxon>
        <taxon>Hypocreomycetidae</taxon>
        <taxon>Hypocreales</taxon>
        <taxon>Clavicipitaceae</taxon>
        <taxon>Metarhizium</taxon>
    </lineage>
</organism>